<evidence type="ECO:0000313" key="1">
    <source>
        <dbReference type="EMBL" id="GAA1228046.1"/>
    </source>
</evidence>
<evidence type="ECO:0000313" key="2">
    <source>
        <dbReference type="Proteomes" id="UP001500943"/>
    </source>
</evidence>
<keyword evidence="2" id="KW-1185">Reference proteome</keyword>
<sequence>MTKQSTLSIDVAAGYKPTGELETLSPANRSPLARLRTFDYVLYPLVDQVADKLCATHSRYGESKSPSSRVKDLIDLLTISLTESLDAQRLWIAVATESKRRELDQIAAFVIPPDWSSRYLVLARPLGLLENFPNASVAEERVQAMLNPILGGSVKSGWWNPAAGSWIKSK</sequence>
<dbReference type="Proteomes" id="UP001500943">
    <property type="component" value="Unassembled WGS sequence"/>
</dbReference>
<comment type="caution">
    <text evidence="1">The sequence shown here is derived from an EMBL/GenBank/DDBJ whole genome shotgun (WGS) entry which is preliminary data.</text>
</comment>
<reference evidence="1 2" key="1">
    <citation type="journal article" date="2019" name="Int. J. Syst. Evol. Microbiol.">
        <title>The Global Catalogue of Microorganisms (GCM) 10K type strain sequencing project: providing services to taxonomists for standard genome sequencing and annotation.</title>
        <authorList>
            <consortium name="The Broad Institute Genomics Platform"/>
            <consortium name="The Broad Institute Genome Sequencing Center for Infectious Disease"/>
            <person name="Wu L."/>
            <person name="Ma J."/>
        </authorList>
    </citation>
    <scope>NUCLEOTIDE SEQUENCE [LARGE SCALE GENOMIC DNA]</scope>
    <source>
        <strain evidence="1 2">JCM 12762</strain>
    </source>
</reference>
<dbReference type="Pfam" id="PF08843">
    <property type="entry name" value="AbiEii"/>
    <property type="match status" value="1"/>
</dbReference>
<proteinExistence type="predicted"/>
<dbReference type="EMBL" id="BAAAKW010000071">
    <property type="protein sequence ID" value="GAA1228046.1"/>
    <property type="molecule type" value="Genomic_DNA"/>
</dbReference>
<protein>
    <submittedName>
        <fullName evidence="1">Uncharacterized protein</fullName>
    </submittedName>
</protein>
<gene>
    <name evidence="1" type="ORF">GCM10009655_28340</name>
</gene>
<organism evidence="1 2">
    <name type="scientific">Rhodoglobus aureus</name>
    <dbReference type="NCBI Taxonomy" id="191497"/>
    <lineage>
        <taxon>Bacteria</taxon>
        <taxon>Bacillati</taxon>
        <taxon>Actinomycetota</taxon>
        <taxon>Actinomycetes</taxon>
        <taxon>Micrococcales</taxon>
        <taxon>Microbacteriaceae</taxon>
        <taxon>Rhodoglobus</taxon>
    </lineage>
</organism>
<name>A0ABN1VZ32_9MICO</name>
<dbReference type="RefSeq" id="WP_343926828.1">
    <property type="nucleotide sequence ID" value="NZ_BAAAKW010000071.1"/>
</dbReference>
<dbReference type="InterPro" id="IPR014942">
    <property type="entry name" value="AbiEii"/>
</dbReference>
<accession>A0ABN1VZ32</accession>